<feature type="compositionally biased region" description="Low complexity" evidence="2">
    <location>
        <begin position="1"/>
        <end position="13"/>
    </location>
</feature>
<dbReference type="CDD" id="cd12148">
    <property type="entry name" value="fungal_TF_MHR"/>
    <property type="match status" value="1"/>
</dbReference>
<evidence type="ECO:0000313" key="4">
    <source>
        <dbReference type="EMBL" id="OCT51388.1"/>
    </source>
</evidence>
<sequence>MATMTPPTTTQTSPKRKSSAAGLSAGATPLRWPWWRLTAVRSDVVESGIPCTNCRLDEVECVVTEGKRRRKTYSEGELFHQSPCNSAEEEKELPQFPIFDDIDELNNFLPSLPSCETTRSLKGAEDMFQHKPHMLCKYSRWTALRTMPTHLPLDQTQGHRLSQEERFRRMSVISSKQQSPSLPLTTTMSYFPPQPSRPNIVLPPFIRPISPRIMTEDLEFLQRKGALLIPETGFRNELLRCYVQYVYPFMPIIDLQDFLGTIEKNQATDTVSLLLFQAVMFAATAYIDMRYLLAQGYMTRKAARKSFFEKVKLLYDFDYEADRITIVQAALLMTYWYESPDDPKDVWHWLGIATSVARTIGLNCDTSNAPLMTPQQRRLWKRIWWSCYMRDRLIAIGMRRPMRINDGDFDVQMLDVSDFETESLSPELSKMLGGCPAVKDSSKRVTLAKMCIGLAQLCLCISKVLAVQYSTLGHKIGATQETTMRLVPKKSAAEPADVIQCDREFEQWHQSLDPGIPYFAPDSRERVATNDGEVVHLHRALLNGVYLTAISALHRPQILPSAPNVVVVPELRELSKRKVREAADDITEMYKELFALDMIRYLPNTGVTCLLPAIIIHLLDIKSTDNNIRQASTRKFHFCMQALQRLREMYASADFAFSFLDAAVRKTNAQVSAVAAAAPTMKESLSHPPLEQKLGQAPLLLTPPPEAMQTASLLLMNSTLAPEERSLIAAYTPRTPAGSDVSLSSHTTAGAAAALTDLPEEHSTEIKDELEQMDEADFDTLMDLESGTDLFAMAEDDMDLSMQWLQGFDADKLSPGTGEFPLQTIEEVEEPGYAQRALDVSDELGIGLSM</sequence>
<evidence type="ECO:0000259" key="3">
    <source>
        <dbReference type="SMART" id="SM00906"/>
    </source>
</evidence>
<gene>
    <name evidence="4" type="ORF">CLCR_08006</name>
</gene>
<feature type="region of interest" description="Disordered" evidence="2">
    <location>
        <begin position="1"/>
        <end position="24"/>
    </location>
</feature>
<keyword evidence="5" id="KW-1185">Reference proteome</keyword>
<protein>
    <submittedName>
        <fullName evidence="4">Cutinase transcription factor 1 beta</fullName>
    </submittedName>
</protein>
<accession>A0A1C1CSD8</accession>
<dbReference type="GO" id="GO:0006351">
    <property type="term" value="P:DNA-templated transcription"/>
    <property type="evidence" value="ECO:0007669"/>
    <property type="project" value="InterPro"/>
</dbReference>
<dbReference type="VEuPathDB" id="FungiDB:G647_06695"/>
<dbReference type="PANTHER" id="PTHR47425">
    <property type="entry name" value="FARB-RELATED"/>
    <property type="match status" value="1"/>
</dbReference>
<evidence type="ECO:0000313" key="5">
    <source>
        <dbReference type="Proteomes" id="UP000094526"/>
    </source>
</evidence>
<dbReference type="PANTHER" id="PTHR47425:SF2">
    <property type="entry name" value="FARB-RELATED"/>
    <property type="match status" value="1"/>
</dbReference>
<dbReference type="AlphaFoldDB" id="A0A1C1CSD8"/>
<dbReference type="GO" id="GO:0003677">
    <property type="term" value="F:DNA binding"/>
    <property type="evidence" value="ECO:0007669"/>
    <property type="project" value="InterPro"/>
</dbReference>
<organism evidence="4 5">
    <name type="scientific">Cladophialophora carrionii</name>
    <dbReference type="NCBI Taxonomy" id="86049"/>
    <lineage>
        <taxon>Eukaryota</taxon>
        <taxon>Fungi</taxon>
        <taxon>Dikarya</taxon>
        <taxon>Ascomycota</taxon>
        <taxon>Pezizomycotina</taxon>
        <taxon>Eurotiomycetes</taxon>
        <taxon>Chaetothyriomycetidae</taxon>
        <taxon>Chaetothyriales</taxon>
        <taxon>Herpotrichiellaceae</taxon>
        <taxon>Cladophialophora</taxon>
    </lineage>
</organism>
<feature type="domain" description="Xylanolytic transcriptional activator regulatory" evidence="3">
    <location>
        <begin position="346"/>
        <end position="420"/>
    </location>
</feature>
<dbReference type="GO" id="GO:0008270">
    <property type="term" value="F:zinc ion binding"/>
    <property type="evidence" value="ECO:0007669"/>
    <property type="project" value="InterPro"/>
</dbReference>
<keyword evidence="1" id="KW-0539">Nucleus</keyword>
<dbReference type="InterPro" id="IPR052761">
    <property type="entry name" value="Fungal_Detox/Toxin_TFs"/>
</dbReference>
<dbReference type="EMBL" id="LGRB01000009">
    <property type="protein sequence ID" value="OCT51388.1"/>
    <property type="molecule type" value="Genomic_DNA"/>
</dbReference>
<evidence type="ECO:0000256" key="2">
    <source>
        <dbReference type="SAM" id="MobiDB-lite"/>
    </source>
</evidence>
<evidence type="ECO:0000256" key="1">
    <source>
        <dbReference type="ARBA" id="ARBA00023242"/>
    </source>
</evidence>
<dbReference type="OrthoDB" id="4451586at2759"/>
<dbReference type="VEuPathDB" id="FungiDB:CLCR_08006"/>
<dbReference type="Pfam" id="PF04082">
    <property type="entry name" value="Fungal_trans"/>
    <property type="match status" value="1"/>
</dbReference>
<name>A0A1C1CSD8_9EURO</name>
<reference evidence="5" key="1">
    <citation type="submission" date="2015-07" db="EMBL/GenBank/DDBJ databases">
        <authorList>
            <person name="Teixeira M.M."/>
            <person name="Souza R.C."/>
            <person name="Almeida L.G."/>
            <person name="Vicente V.A."/>
            <person name="de Hoog S."/>
            <person name="Bocca A.L."/>
            <person name="de Almeida S.R."/>
            <person name="Vasconcelos A.T."/>
            <person name="Felipe M.S."/>
        </authorList>
    </citation>
    <scope>NUCLEOTIDE SEQUENCE [LARGE SCALE GENOMIC DNA]</scope>
    <source>
        <strain evidence="5">KSF</strain>
    </source>
</reference>
<dbReference type="STRING" id="86049.A0A1C1CSD8"/>
<proteinExistence type="predicted"/>
<dbReference type="InterPro" id="IPR007219">
    <property type="entry name" value="XnlR_reg_dom"/>
</dbReference>
<dbReference type="SMART" id="SM00906">
    <property type="entry name" value="Fungal_trans"/>
    <property type="match status" value="1"/>
</dbReference>
<dbReference type="Proteomes" id="UP000094526">
    <property type="component" value="Unassembled WGS sequence"/>
</dbReference>
<dbReference type="eggNOG" id="ENOG502RHAD">
    <property type="taxonomic scope" value="Eukaryota"/>
</dbReference>
<comment type="caution">
    <text evidence="4">The sequence shown here is derived from an EMBL/GenBank/DDBJ whole genome shotgun (WGS) entry which is preliminary data.</text>
</comment>